<keyword evidence="2" id="KW-1185">Reference proteome</keyword>
<reference evidence="2" key="1">
    <citation type="journal article" date="2014" name="Genome Announc.">
        <title>Draft genome sequences of six enterohepatic helicobacter species isolated from humans and one from rhesus macaques.</title>
        <authorList>
            <person name="Shen Z."/>
            <person name="Sheh A."/>
            <person name="Young S.K."/>
            <person name="Abouelliel A."/>
            <person name="Ward D.V."/>
            <person name="Earl A.M."/>
            <person name="Fox J.G."/>
        </authorList>
    </citation>
    <scope>NUCLEOTIDE SEQUENCE [LARGE SCALE GENOMIC DNA]</scope>
    <source>
        <strain evidence="2">MIT 98-5489</strain>
    </source>
</reference>
<dbReference type="Proteomes" id="UP000003953">
    <property type="component" value="Unassembled WGS sequence"/>
</dbReference>
<dbReference type="EMBL" id="DS990445">
    <property type="protein sequence ID" value="EEQ64181.1"/>
    <property type="molecule type" value="Genomic_DNA"/>
</dbReference>
<gene>
    <name evidence="1" type="ORF">HPMG_01638</name>
</gene>
<evidence type="ECO:0000313" key="2">
    <source>
        <dbReference type="Proteomes" id="UP000003953"/>
    </source>
</evidence>
<dbReference type="HOGENOM" id="CLU_3310798_0_0_7"/>
<accession>C5F1M6</accession>
<protein>
    <submittedName>
        <fullName evidence="1">Uncharacterized protein</fullName>
    </submittedName>
</protein>
<evidence type="ECO:0000313" key="1">
    <source>
        <dbReference type="EMBL" id="EEQ64181.1"/>
    </source>
</evidence>
<dbReference type="AlphaFoldDB" id="C5F1M6"/>
<organism evidence="1 2">
    <name type="scientific">Helicobacter pullorum MIT 98-5489</name>
    <dbReference type="NCBI Taxonomy" id="537972"/>
    <lineage>
        <taxon>Bacteria</taxon>
        <taxon>Pseudomonadati</taxon>
        <taxon>Campylobacterota</taxon>
        <taxon>Epsilonproteobacteria</taxon>
        <taxon>Campylobacterales</taxon>
        <taxon>Helicobacteraceae</taxon>
        <taxon>Helicobacter</taxon>
    </lineage>
</organism>
<sequence length="39" mass="4663">MGQNCKTRKKTWNLLNSFLLKNGKIFLSLKKYKKIKSNF</sequence>
<proteinExistence type="predicted"/>
<name>C5F1M6_9HELI</name>